<organism evidence="1 2">
    <name type="scientific">Jiulongibacter sediminis</name>
    <dbReference type="NCBI Taxonomy" id="1605367"/>
    <lineage>
        <taxon>Bacteria</taxon>
        <taxon>Pseudomonadati</taxon>
        <taxon>Bacteroidota</taxon>
        <taxon>Cytophagia</taxon>
        <taxon>Cytophagales</taxon>
        <taxon>Leadbetterellaceae</taxon>
        <taxon>Jiulongibacter</taxon>
    </lineage>
</organism>
<reference evidence="1 2" key="1">
    <citation type="submission" date="2015-07" db="EMBL/GenBank/DDBJ databases">
        <title>The draft genome sequence of Leadbetterella sp. JN14-9.</title>
        <authorList>
            <person name="Liu Y."/>
            <person name="Du J."/>
            <person name="Shao Z."/>
        </authorList>
    </citation>
    <scope>NUCLEOTIDE SEQUENCE [LARGE SCALE GENOMIC DNA]</scope>
    <source>
        <strain evidence="1 2">JN14-9</strain>
    </source>
</reference>
<name>A0A0P7C6L8_9BACT</name>
<keyword evidence="2" id="KW-1185">Reference proteome</keyword>
<dbReference type="EMBL" id="LGTQ01000009">
    <property type="protein sequence ID" value="KPM47974.1"/>
    <property type="molecule type" value="Genomic_DNA"/>
</dbReference>
<protein>
    <submittedName>
        <fullName evidence="1">Uncharacterized protein</fullName>
    </submittedName>
</protein>
<proteinExistence type="predicted"/>
<dbReference type="AlphaFoldDB" id="A0A0P7C6L8"/>
<evidence type="ECO:0000313" key="2">
    <source>
        <dbReference type="Proteomes" id="UP000050454"/>
    </source>
</evidence>
<dbReference type="Proteomes" id="UP000050454">
    <property type="component" value="Unassembled WGS sequence"/>
</dbReference>
<sequence length="206" mass="23618">MRIPDFIYPFLTQPAKNKTDLLSLPLMKTLFAALFGSIILLSCSQQNKADVNIFFDSEDFANEIIEKMEMAKPVVHKKNTINQEESEAELSDIDWSKELELLKQANINKAAFQLSYETEESPLQTHYSLVSDDPLPVKEMTILKDSTGQISQIKAHLSTDNYLYASEKNLVFNFDQNLVTDYHVNGWQELFIGDRKTFEINGEVKK</sequence>
<gene>
    <name evidence="1" type="ORF">AFM12_12200</name>
</gene>
<comment type="caution">
    <text evidence="1">The sequence shown here is derived from an EMBL/GenBank/DDBJ whole genome shotgun (WGS) entry which is preliminary data.</text>
</comment>
<evidence type="ECO:0000313" key="1">
    <source>
        <dbReference type="EMBL" id="KPM47974.1"/>
    </source>
</evidence>
<accession>A0A0P7C6L8</accession>